<dbReference type="RefSeq" id="XP_009553519.1">
    <property type="nucleotide sequence ID" value="XM_009555224.1"/>
</dbReference>
<feature type="non-terminal residue" evidence="1">
    <location>
        <position position="1"/>
    </location>
</feature>
<dbReference type="InParanoid" id="W4JNF4"/>
<proteinExistence type="predicted"/>
<feature type="non-terminal residue" evidence="1">
    <location>
        <position position="127"/>
    </location>
</feature>
<gene>
    <name evidence="1" type="ORF">HETIRDRAFT_437423</name>
</gene>
<name>W4JNF4_HETIT</name>
<evidence type="ECO:0000313" key="1">
    <source>
        <dbReference type="EMBL" id="ETW75073.1"/>
    </source>
</evidence>
<sequence length="127" mass="13484">RATLSEARECAVATVATDTQHGELVDKINQLTILRKNNATLRADAESQGKRARALDSKLTTLCGSTPQTVSSCASRAGSGRIARGCGWCAGRARCRHPRASTTPARGQTGAWTSYKEIGVLKDRAAK</sequence>
<dbReference type="AlphaFoldDB" id="W4JNF4"/>
<dbReference type="STRING" id="747525.W4JNF4"/>
<dbReference type="Proteomes" id="UP000030671">
    <property type="component" value="Unassembled WGS sequence"/>
</dbReference>
<dbReference type="OrthoDB" id="2693083at2759"/>
<dbReference type="HOGENOM" id="CLU_1975768_0_0_1"/>
<reference evidence="1 2" key="1">
    <citation type="journal article" date="2012" name="New Phytol.">
        <title>Insight into trade-off between wood decay and parasitism from the genome of a fungal forest pathogen.</title>
        <authorList>
            <person name="Olson A."/>
            <person name="Aerts A."/>
            <person name="Asiegbu F."/>
            <person name="Belbahri L."/>
            <person name="Bouzid O."/>
            <person name="Broberg A."/>
            <person name="Canback B."/>
            <person name="Coutinho P.M."/>
            <person name="Cullen D."/>
            <person name="Dalman K."/>
            <person name="Deflorio G."/>
            <person name="van Diepen L.T."/>
            <person name="Dunand C."/>
            <person name="Duplessis S."/>
            <person name="Durling M."/>
            <person name="Gonthier P."/>
            <person name="Grimwood J."/>
            <person name="Fossdal C.G."/>
            <person name="Hansson D."/>
            <person name="Henrissat B."/>
            <person name="Hietala A."/>
            <person name="Himmelstrand K."/>
            <person name="Hoffmeister D."/>
            <person name="Hogberg N."/>
            <person name="James T.Y."/>
            <person name="Karlsson M."/>
            <person name="Kohler A."/>
            <person name="Kues U."/>
            <person name="Lee Y.H."/>
            <person name="Lin Y.C."/>
            <person name="Lind M."/>
            <person name="Lindquist E."/>
            <person name="Lombard V."/>
            <person name="Lucas S."/>
            <person name="Lunden K."/>
            <person name="Morin E."/>
            <person name="Murat C."/>
            <person name="Park J."/>
            <person name="Raffaello T."/>
            <person name="Rouze P."/>
            <person name="Salamov A."/>
            <person name="Schmutz J."/>
            <person name="Solheim H."/>
            <person name="Stahlberg J."/>
            <person name="Velez H."/>
            <person name="de Vries R.P."/>
            <person name="Wiebenga A."/>
            <person name="Woodward S."/>
            <person name="Yakovlev I."/>
            <person name="Garbelotto M."/>
            <person name="Martin F."/>
            <person name="Grigoriev I.V."/>
            <person name="Stenlid J."/>
        </authorList>
    </citation>
    <scope>NUCLEOTIDE SEQUENCE [LARGE SCALE GENOMIC DNA]</scope>
    <source>
        <strain evidence="1 2">TC 32-1</strain>
    </source>
</reference>
<keyword evidence="2" id="KW-1185">Reference proteome</keyword>
<protein>
    <submittedName>
        <fullName evidence="1">Uncharacterized protein</fullName>
    </submittedName>
</protein>
<organism evidence="1 2">
    <name type="scientific">Heterobasidion irregulare (strain TC 32-1)</name>
    <dbReference type="NCBI Taxonomy" id="747525"/>
    <lineage>
        <taxon>Eukaryota</taxon>
        <taxon>Fungi</taxon>
        <taxon>Dikarya</taxon>
        <taxon>Basidiomycota</taxon>
        <taxon>Agaricomycotina</taxon>
        <taxon>Agaricomycetes</taxon>
        <taxon>Russulales</taxon>
        <taxon>Bondarzewiaceae</taxon>
        <taxon>Heterobasidion</taxon>
        <taxon>Heterobasidion annosum species complex</taxon>
    </lineage>
</organism>
<evidence type="ECO:0000313" key="2">
    <source>
        <dbReference type="Proteomes" id="UP000030671"/>
    </source>
</evidence>
<dbReference type="KEGG" id="hir:HETIRDRAFT_437423"/>
<dbReference type="EMBL" id="KI925467">
    <property type="protein sequence ID" value="ETW75073.1"/>
    <property type="molecule type" value="Genomic_DNA"/>
</dbReference>
<dbReference type="GeneID" id="20674950"/>
<accession>W4JNF4</accession>